<dbReference type="OrthoDB" id="9802717at2"/>
<dbReference type="PROSITE" id="PS00739">
    <property type="entry name" value="ADOHCYASE_2"/>
    <property type="match status" value="1"/>
</dbReference>
<dbReference type="Proteomes" id="UP000034076">
    <property type="component" value="Unassembled WGS sequence"/>
</dbReference>
<dbReference type="CDD" id="cd00401">
    <property type="entry name" value="SAHH"/>
    <property type="match status" value="1"/>
</dbReference>
<feature type="binding site" evidence="5">
    <location>
        <begin position="149"/>
        <end position="151"/>
    </location>
    <ligand>
        <name>NAD(+)</name>
        <dbReference type="ChEBI" id="CHEBI:57540"/>
    </ligand>
</feature>
<comment type="cofactor">
    <cofactor evidence="5 6">
        <name>NAD(+)</name>
        <dbReference type="ChEBI" id="CHEBI:57540"/>
    </cofactor>
    <text evidence="5 6">Binds 1 NAD(+) per subunit.</text>
</comment>
<evidence type="ECO:0000256" key="3">
    <source>
        <dbReference type="ARBA" id="ARBA00023027"/>
    </source>
</evidence>
<accession>A0A0M2NMC4</accession>
<keyword evidence="2 6" id="KW-0554">One-carbon metabolism</keyword>
<evidence type="ECO:0000256" key="6">
    <source>
        <dbReference type="RuleBase" id="RU000548"/>
    </source>
</evidence>
<feature type="binding site" evidence="5">
    <location>
        <begin position="291"/>
        <end position="293"/>
    </location>
    <ligand>
        <name>NAD(+)</name>
        <dbReference type="ChEBI" id="CHEBI:57540"/>
    </ligand>
</feature>
<name>A0A0M2NMC4_9FIRM</name>
<dbReference type="Pfam" id="PF05221">
    <property type="entry name" value="AdoHcyase"/>
    <property type="match status" value="1"/>
</dbReference>
<dbReference type="EC" id="3.13.2.1" evidence="4 6"/>
<evidence type="ECO:0000313" key="10">
    <source>
        <dbReference type="Proteomes" id="UP000034076"/>
    </source>
</evidence>
<keyword evidence="6 9" id="KW-0378">Hydrolase</keyword>
<comment type="similarity">
    <text evidence="1 7">Belongs to the adenosylhomocysteinase family.</text>
</comment>
<dbReference type="GO" id="GO:0006730">
    <property type="term" value="P:one-carbon metabolic process"/>
    <property type="evidence" value="ECO:0007669"/>
    <property type="project" value="UniProtKB-UniRule"/>
</dbReference>
<organism evidence="9 10">
    <name type="scientific">Christensenella hongkongensis</name>
    <dbReference type="NCBI Taxonomy" id="270498"/>
    <lineage>
        <taxon>Bacteria</taxon>
        <taxon>Bacillati</taxon>
        <taxon>Bacillota</taxon>
        <taxon>Clostridia</taxon>
        <taxon>Christensenellales</taxon>
        <taxon>Christensenellaceae</taxon>
        <taxon>Christensenella</taxon>
    </lineage>
</organism>
<dbReference type="PIRSF" id="PIRSF001109">
    <property type="entry name" value="Ad_hcy_hydrolase"/>
    <property type="match status" value="1"/>
</dbReference>
<gene>
    <name evidence="9" type="ORF">CHK_1168</name>
</gene>
<dbReference type="SMART" id="SM00996">
    <property type="entry name" value="AdoHcyase"/>
    <property type="match status" value="1"/>
</dbReference>
<dbReference type="Pfam" id="PF00670">
    <property type="entry name" value="AdoHcyase_NAD"/>
    <property type="match status" value="1"/>
</dbReference>
<protein>
    <recommendedName>
        <fullName evidence="4 6">Adenosylhomocysteinase</fullName>
        <ecNumber evidence="4 6">3.13.2.1</ecNumber>
    </recommendedName>
</protein>
<dbReference type="InterPro" id="IPR000043">
    <property type="entry name" value="Adenosylhomocysteinase-like"/>
</dbReference>
<evidence type="ECO:0000256" key="4">
    <source>
        <dbReference type="NCBIfam" id="TIGR00936"/>
    </source>
</evidence>
<feature type="binding site" evidence="5">
    <location>
        <position position="345"/>
    </location>
    <ligand>
        <name>NAD(+)</name>
        <dbReference type="ChEBI" id="CHEBI:57540"/>
    </ligand>
</feature>
<dbReference type="NCBIfam" id="TIGR00936">
    <property type="entry name" value="ahcY"/>
    <property type="match status" value="1"/>
</dbReference>
<dbReference type="PATRIC" id="fig|270498.16.peg.127"/>
<feature type="binding site" evidence="5">
    <location>
        <position position="235"/>
    </location>
    <ligand>
        <name>NAD(+)</name>
        <dbReference type="ChEBI" id="CHEBI:57540"/>
    </ligand>
</feature>
<comment type="catalytic activity">
    <reaction evidence="6">
        <text>S-adenosyl-L-homocysteine + H2O = L-homocysteine + adenosine</text>
        <dbReference type="Rhea" id="RHEA:21708"/>
        <dbReference type="ChEBI" id="CHEBI:15377"/>
        <dbReference type="ChEBI" id="CHEBI:16335"/>
        <dbReference type="ChEBI" id="CHEBI:57856"/>
        <dbReference type="ChEBI" id="CHEBI:58199"/>
        <dbReference type="EC" id="3.13.2.1"/>
    </reaction>
</comment>
<dbReference type="InterPro" id="IPR042172">
    <property type="entry name" value="Adenosylhomocyst_ase-like_sf"/>
</dbReference>
<dbReference type="SMART" id="SM00997">
    <property type="entry name" value="AdoHcyase_NAD"/>
    <property type="match status" value="1"/>
</dbReference>
<dbReference type="InterPro" id="IPR015878">
    <property type="entry name" value="Ado_hCys_hydrolase_NAD-bd"/>
</dbReference>
<comment type="caution">
    <text evidence="9">The sequence shown here is derived from an EMBL/GenBank/DDBJ whole genome shotgun (WGS) entry which is preliminary data.</text>
</comment>
<evidence type="ECO:0000259" key="8">
    <source>
        <dbReference type="SMART" id="SM00997"/>
    </source>
</evidence>
<evidence type="ECO:0000256" key="7">
    <source>
        <dbReference type="RuleBase" id="RU004166"/>
    </source>
</evidence>
<dbReference type="SUPFAM" id="SSF52283">
    <property type="entry name" value="Formate/glycerate dehydrogenase catalytic domain-like"/>
    <property type="match status" value="1"/>
</dbReference>
<dbReference type="NCBIfam" id="NF004005">
    <property type="entry name" value="PRK05476.2-3"/>
    <property type="match status" value="1"/>
</dbReference>
<dbReference type="GO" id="GO:0033353">
    <property type="term" value="P:S-adenosylmethionine cycle"/>
    <property type="evidence" value="ECO:0007669"/>
    <property type="project" value="TreeGrafter"/>
</dbReference>
<evidence type="ECO:0000256" key="5">
    <source>
        <dbReference type="PIRSR" id="PIRSR001109-2"/>
    </source>
</evidence>
<feature type="domain" description="S-adenosyl-L-homocysteine hydrolase NAD binding" evidence="8">
    <location>
        <begin position="183"/>
        <end position="344"/>
    </location>
</feature>
<dbReference type="AlphaFoldDB" id="A0A0M2NMC4"/>
<evidence type="ECO:0000256" key="1">
    <source>
        <dbReference type="ARBA" id="ARBA00007122"/>
    </source>
</evidence>
<keyword evidence="3 5" id="KW-0520">NAD</keyword>
<proteinExistence type="inferred from homology"/>
<reference evidence="9 10" key="1">
    <citation type="submission" date="2015-04" db="EMBL/GenBank/DDBJ databases">
        <title>Draft genome sequence of bacteremic isolate Catabacter hongkongensis type strain HKU16T.</title>
        <authorList>
            <person name="Lau S.K."/>
            <person name="Teng J.L."/>
            <person name="Huang Y."/>
            <person name="Curreem S.O."/>
            <person name="Tsui S.K."/>
            <person name="Woo P.C."/>
        </authorList>
    </citation>
    <scope>NUCLEOTIDE SEQUENCE [LARGE SCALE GENOMIC DNA]</scope>
    <source>
        <strain evidence="9 10">HKU16</strain>
    </source>
</reference>
<dbReference type="PANTHER" id="PTHR23420">
    <property type="entry name" value="ADENOSYLHOMOCYSTEINASE"/>
    <property type="match status" value="1"/>
</dbReference>
<sequence>MSDIRDIKLAPSGKQKIAWVKRYMPVLRSFEEELAPEKPFAGYRMCVCCHLEAKTAYLIQVIQACGAKVAACASNPLSTQDDVVAALAAGGADVYAIHGETPEQYEEHIRSVLKTEPNLIVDDGGDVITMLHEEFPQLLNSVIGASEETTTGVLRLKAMEKAGTLKIPVIPVNDAQCKYMFDNRYGTGQSVWDGIMRTTNLIVAGKRVVVAGYGWCGKGVAKRAAALGARVIVTEIDHIKATEALMDGFDVMSMDDAAALGDIFVTVTGCEDVIVKRHFDKMKDGVLLANAGHFDCEVKVSELGEISERVVEMRHNVEGYVQKDGRILNVIAGGRLVNLASGDGHPAEIMDMSFALQFLAQKYIKENHASMKPGLMNLPEDIDYSVAVRKLRAMGGNVDVLTPQQHKYLYGE</sequence>
<feature type="binding site" evidence="5">
    <location>
        <position position="338"/>
    </location>
    <ligand>
        <name>NAD(+)</name>
        <dbReference type="ChEBI" id="CHEBI:57540"/>
    </ligand>
</feature>
<dbReference type="Gene3D" id="3.40.50.720">
    <property type="entry name" value="NAD(P)-binding Rossmann-like Domain"/>
    <property type="match status" value="1"/>
</dbReference>
<dbReference type="GO" id="GO:0004013">
    <property type="term" value="F:adenosylhomocysteinase activity"/>
    <property type="evidence" value="ECO:0007669"/>
    <property type="project" value="UniProtKB-UniRule"/>
</dbReference>
<dbReference type="InterPro" id="IPR036291">
    <property type="entry name" value="NAD(P)-bd_dom_sf"/>
</dbReference>
<dbReference type="STRING" id="270498.CHK_1168"/>
<keyword evidence="10" id="KW-1185">Reference proteome</keyword>
<dbReference type="Gene3D" id="3.40.50.1480">
    <property type="entry name" value="Adenosylhomocysteinase-like"/>
    <property type="match status" value="1"/>
</dbReference>
<dbReference type="RefSeq" id="WP_046443063.1">
    <property type="nucleotide sequence ID" value="NZ_LAYJ01000078.1"/>
</dbReference>
<dbReference type="PROSITE" id="PS00738">
    <property type="entry name" value="ADOHCYASE_1"/>
    <property type="match status" value="1"/>
</dbReference>
<comment type="pathway">
    <text evidence="6">Amino-acid biosynthesis; L-homocysteine biosynthesis; L-homocysteine from S-adenosyl-L-homocysteine: step 1/1.</text>
</comment>
<dbReference type="UniPathway" id="UPA00314">
    <property type="reaction ID" value="UER00076"/>
</dbReference>
<dbReference type="EMBL" id="LAYJ01000078">
    <property type="protein sequence ID" value="KKI51380.1"/>
    <property type="molecule type" value="Genomic_DNA"/>
</dbReference>
<dbReference type="GO" id="GO:0005829">
    <property type="term" value="C:cytosol"/>
    <property type="evidence" value="ECO:0007669"/>
    <property type="project" value="TreeGrafter"/>
</dbReference>
<feature type="binding site" evidence="5">
    <location>
        <begin position="214"/>
        <end position="219"/>
    </location>
    <ligand>
        <name>NAD(+)</name>
        <dbReference type="ChEBI" id="CHEBI:57540"/>
    </ligand>
</feature>
<dbReference type="PANTHER" id="PTHR23420:SF0">
    <property type="entry name" value="ADENOSYLHOMOCYSTEINASE"/>
    <property type="match status" value="1"/>
</dbReference>
<evidence type="ECO:0000313" key="9">
    <source>
        <dbReference type="EMBL" id="KKI51380.1"/>
    </source>
</evidence>
<evidence type="ECO:0000256" key="2">
    <source>
        <dbReference type="ARBA" id="ARBA00022563"/>
    </source>
</evidence>
<dbReference type="InterPro" id="IPR020082">
    <property type="entry name" value="S-Ado-L-homoCys_hydrolase_CS"/>
</dbReference>
<dbReference type="SUPFAM" id="SSF51735">
    <property type="entry name" value="NAD(P)-binding Rossmann-fold domains"/>
    <property type="match status" value="1"/>
</dbReference>